<organism evidence="8 9">
    <name type="scientific">Candidatus Colimorpha enterica</name>
    <dbReference type="NCBI Taxonomy" id="3083063"/>
    <lineage>
        <taxon>Bacteria</taxon>
        <taxon>Pseudomonadati</taxon>
        <taxon>Bacteroidota</taxon>
        <taxon>Bacteroidia</taxon>
        <taxon>Bacteroidales</taxon>
        <taxon>Candidatus Colimorpha</taxon>
    </lineage>
</organism>
<evidence type="ECO:0000256" key="1">
    <source>
        <dbReference type="ARBA" id="ARBA00010876"/>
    </source>
</evidence>
<comment type="function">
    <text evidence="6">Responsible for synthesis of pseudouridine from uracil.</text>
</comment>
<reference evidence="8 9" key="1">
    <citation type="submission" date="2022-03" db="EMBL/GenBank/DDBJ databases">
        <title>Metagenome-assembled genomes from swine fecal metagenomes.</title>
        <authorList>
            <person name="Holman D.B."/>
            <person name="Kommadath A."/>
        </authorList>
    </citation>
    <scope>NUCLEOTIDE SEQUENCE [LARGE SCALE GENOMIC DNA]</scope>
    <source>
        <strain evidence="8">SUG147</strain>
    </source>
</reference>
<keyword evidence="3 6" id="KW-0413">Isomerase</keyword>
<dbReference type="InterPro" id="IPR002942">
    <property type="entry name" value="S4_RNA-bd"/>
</dbReference>
<comment type="catalytic activity">
    <reaction evidence="6">
        <text>a uridine in RNA = a pseudouridine in RNA</text>
        <dbReference type="Rhea" id="RHEA:48348"/>
        <dbReference type="Rhea" id="RHEA-COMP:12068"/>
        <dbReference type="Rhea" id="RHEA-COMP:12069"/>
        <dbReference type="ChEBI" id="CHEBI:65314"/>
        <dbReference type="ChEBI" id="CHEBI:65315"/>
    </reaction>
</comment>
<dbReference type="InterPro" id="IPR006145">
    <property type="entry name" value="PsdUridine_synth_RsuA/RluA"/>
</dbReference>
<dbReference type="InterPro" id="IPR036986">
    <property type="entry name" value="S4_RNA-bd_sf"/>
</dbReference>
<dbReference type="EMBL" id="JALEMU010000101">
    <property type="protein sequence ID" value="MCI5755918.1"/>
    <property type="molecule type" value="Genomic_DNA"/>
</dbReference>
<dbReference type="SUPFAM" id="SSF55174">
    <property type="entry name" value="Alpha-L RNA-binding motif"/>
    <property type="match status" value="1"/>
</dbReference>
<comment type="caution">
    <text evidence="8">The sequence shown here is derived from an EMBL/GenBank/DDBJ whole genome shotgun (WGS) entry which is preliminary data.</text>
</comment>
<dbReference type="CDD" id="cd00165">
    <property type="entry name" value="S4"/>
    <property type="match status" value="1"/>
</dbReference>
<dbReference type="Gene3D" id="3.10.290.10">
    <property type="entry name" value="RNA-binding S4 domain"/>
    <property type="match status" value="1"/>
</dbReference>
<dbReference type="CDD" id="cd02869">
    <property type="entry name" value="PseudoU_synth_RluA_like"/>
    <property type="match status" value="1"/>
</dbReference>
<dbReference type="GO" id="GO:0000455">
    <property type="term" value="P:enzyme-directed rRNA pseudouridine synthesis"/>
    <property type="evidence" value="ECO:0007669"/>
    <property type="project" value="TreeGrafter"/>
</dbReference>
<evidence type="ECO:0000256" key="3">
    <source>
        <dbReference type="ARBA" id="ARBA00023235"/>
    </source>
</evidence>
<accession>A0AAE3FJY7</accession>
<comment type="similarity">
    <text evidence="1 6">Belongs to the pseudouridine synthase RluA family.</text>
</comment>
<dbReference type="PANTHER" id="PTHR21600">
    <property type="entry name" value="MITOCHONDRIAL RNA PSEUDOURIDINE SYNTHASE"/>
    <property type="match status" value="1"/>
</dbReference>
<gene>
    <name evidence="8" type="ORF">MR241_06435</name>
</gene>
<dbReference type="Gene3D" id="3.30.2350.10">
    <property type="entry name" value="Pseudouridine synthase"/>
    <property type="match status" value="1"/>
</dbReference>
<evidence type="ECO:0000259" key="7">
    <source>
        <dbReference type="SMART" id="SM00363"/>
    </source>
</evidence>
<dbReference type="GO" id="GO:0120159">
    <property type="term" value="F:rRNA pseudouridine synthase activity"/>
    <property type="evidence" value="ECO:0007669"/>
    <property type="project" value="UniProtKB-ARBA"/>
</dbReference>
<dbReference type="Proteomes" id="UP001139365">
    <property type="component" value="Unassembled WGS sequence"/>
</dbReference>
<evidence type="ECO:0000256" key="2">
    <source>
        <dbReference type="ARBA" id="ARBA00022884"/>
    </source>
</evidence>
<dbReference type="Pfam" id="PF00849">
    <property type="entry name" value="PseudoU_synth_2"/>
    <property type="match status" value="1"/>
</dbReference>
<evidence type="ECO:0000256" key="4">
    <source>
        <dbReference type="PIRSR" id="PIRSR606225-1"/>
    </source>
</evidence>
<evidence type="ECO:0000256" key="6">
    <source>
        <dbReference type="RuleBase" id="RU362028"/>
    </source>
</evidence>
<dbReference type="GO" id="GO:0003723">
    <property type="term" value="F:RNA binding"/>
    <property type="evidence" value="ECO:0007669"/>
    <property type="project" value="UniProtKB-KW"/>
</dbReference>
<dbReference type="SMART" id="SM00363">
    <property type="entry name" value="S4"/>
    <property type="match status" value="1"/>
</dbReference>
<dbReference type="InterPro" id="IPR050188">
    <property type="entry name" value="RluA_PseudoU_synthase"/>
</dbReference>
<dbReference type="AlphaFoldDB" id="A0AAE3FJY7"/>
<keyword evidence="2 5" id="KW-0694">RNA-binding</keyword>
<feature type="active site" evidence="4">
    <location>
        <position position="132"/>
    </location>
</feature>
<sequence length="303" mass="32861">MTDITDVGKRLDVYVAERGGITRSASAKLTERGAVKVNGVKMPKNYRLREGDTVDIDFPEPVPDRAEPENIPLDIVYEDDYLLIVNKPKGMVVHPAAGNPTGTLVNALLYHCGTSLSGINGVIRPGIVHRIDKDTSGLLAVAKTDAAHVSLAEQISSHSFGRRYEAIINGHLRDESGTVDAPIGRHPVDRKKMAIVKGGKPAVTHYSVVSRLEKADHIALQLETGRTHQIRVHMASLGHPLLGDTVYGGGKSRFEVTHASLLSGQCLHAKTISFVHPITGELMKFDSALPEYFTECLRLLGGE</sequence>
<evidence type="ECO:0000256" key="5">
    <source>
        <dbReference type="PROSITE-ProRule" id="PRU00182"/>
    </source>
</evidence>
<dbReference type="PANTHER" id="PTHR21600:SF44">
    <property type="entry name" value="RIBOSOMAL LARGE SUBUNIT PSEUDOURIDINE SYNTHASE D"/>
    <property type="match status" value="1"/>
</dbReference>
<evidence type="ECO:0000313" key="9">
    <source>
        <dbReference type="Proteomes" id="UP001139365"/>
    </source>
</evidence>
<proteinExistence type="inferred from homology"/>
<dbReference type="InterPro" id="IPR006225">
    <property type="entry name" value="PsdUridine_synth_RluC/D"/>
</dbReference>
<evidence type="ECO:0000313" key="8">
    <source>
        <dbReference type="EMBL" id="MCI5755918.1"/>
    </source>
</evidence>
<feature type="domain" description="RNA-binding S4" evidence="7">
    <location>
        <begin position="9"/>
        <end position="72"/>
    </location>
</feature>
<dbReference type="Pfam" id="PF01479">
    <property type="entry name" value="S4"/>
    <property type="match status" value="1"/>
</dbReference>
<dbReference type="NCBIfam" id="TIGR00005">
    <property type="entry name" value="rluA_subfam"/>
    <property type="match status" value="1"/>
</dbReference>
<dbReference type="InterPro" id="IPR020103">
    <property type="entry name" value="PsdUridine_synth_cat_dom_sf"/>
</dbReference>
<dbReference type="EC" id="5.4.99.-" evidence="6"/>
<name>A0AAE3FJY7_9BACT</name>
<dbReference type="FunFam" id="3.30.2350.10:FF:000006">
    <property type="entry name" value="Pseudouridine synthase"/>
    <property type="match status" value="1"/>
</dbReference>
<protein>
    <recommendedName>
        <fullName evidence="6">Pseudouridine synthase</fullName>
        <ecNumber evidence="6">5.4.99.-</ecNumber>
    </recommendedName>
</protein>
<dbReference type="SUPFAM" id="SSF55120">
    <property type="entry name" value="Pseudouridine synthase"/>
    <property type="match status" value="1"/>
</dbReference>
<dbReference type="PROSITE" id="PS50889">
    <property type="entry name" value="S4"/>
    <property type="match status" value="1"/>
</dbReference>